<evidence type="ECO:0000256" key="2">
    <source>
        <dbReference type="ARBA" id="ARBA00022729"/>
    </source>
</evidence>
<sequence>MDDGHSSDPATLRLLSTVKDGGDDLVRSGVFPLKRASVNTQSKLARQSYVSYLVSERNLVLGSRGNMFDSINSALLHTVDNMEPSARDDDGRGTHVAFCLVDNQVRDASYYGLAHEIAKGEDNIEPSFPVAFTVRMPLSIAWNASIAIGSNRIASEIVSKSNDEKRREPERPILKSEALRNPDAPFVASFSGRGSSRFISDIIKDVHGLPSCCLGSTFFKVMSSSLVSFRIYLMSQREKSMLSLTKRPDLHESRHIDLPKATNTCLVYGTSIEEYLRIWGNISRTLGSAILTNASSRMKLTNHKEINYPS</sequence>
<keyword evidence="4" id="KW-1185">Reference proteome</keyword>
<comment type="similarity">
    <text evidence="1">Belongs to the peptidase S8 family.</text>
</comment>
<protein>
    <submittedName>
        <fullName evidence="3">Uncharacterized protein</fullName>
    </submittedName>
</protein>
<dbReference type="InterPro" id="IPR045051">
    <property type="entry name" value="SBT"/>
</dbReference>
<proteinExistence type="inferred from homology"/>
<evidence type="ECO:0000313" key="3">
    <source>
        <dbReference type="EMBL" id="KAD4983178.1"/>
    </source>
</evidence>
<evidence type="ECO:0000256" key="1">
    <source>
        <dbReference type="ARBA" id="ARBA00011073"/>
    </source>
</evidence>
<reference evidence="3 4" key="1">
    <citation type="submission" date="2019-05" db="EMBL/GenBank/DDBJ databases">
        <title>Mikania micrantha, genome provides insights into the molecular mechanism of rapid growth.</title>
        <authorList>
            <person name="Liu B."/>
        </authorList>
    </citation>
    <scope>NUCLEOTIDE SEQUENCE [LARGE SCALE GENOMIC DNA]</scope>
    <source>
        <strain evidence="3">NLD-2019</strain>
        <tissue evidence="3">Leaf</tissue>
    </source>
</reference>
<dbReference type="Proteomes" id="UP000326396">
    <property type="component" value="Linkage Group LG18"/>
</dbReference>
<dbReference type="EMBL" id="SZYD01000010">
    <property type="protein sequence ID" value="KAD4983178.1"/>
    <property type="molecule type" value="Genomic_DNA"/>
</dbReference>
<keyword evidence="2" id="KW-0732">Signal</keyword>
<dbReference type="PANTHER" id="PTHR10795">
    <property type="entry name" value="PROPROTEIN CONVERTASE SUBTILISIN/KEXIN"/>
    <property type="match status" value="1"/>
</dbReference>
<dbReference type="AlphaFoldDB" id="A0A5N6NRA7"/>
<gene>
    <name evidence="3" type="ORF">E3N88_19849</name>
</gene>
<comment type="caution">
    <text evidence="3">The sequence shown here is derived from an EMBL/GenBank/DDBJ whole genome shotgun (WGS) entry which is preliminary data.</text>
</comment>
<organism evidence="3 4">
    <name type="scientific">Mikania micrantha</name>
    <name type="common">bitter vine</name>
    <dbReference type="NCBI Taxonomy" id="192012"/>
    <lineage>
        <taxon>Eukaryota</taxon>
        <taxon>Viridiplantae</taxon>
        <taxon>Streptophyta</taxon>
        <taxon>Embryophyta</taxon>
        <taxon>Tracheophyta</taxon>
        <taxon>Spermatophyta</taxon>
        <taxon>Magnoliopsida</taxon>
        <taxon>eudicotyledons</taxon>
        <taxon>Gunneridae</taxon>
        <taxon>Pentapetalae</taxon>
        <taxon>asterids</taxon>
        <taxon>campanulids</taxon>
        <taxon>Asterales</taxon>
        <taxon>Asteraceae</taxon>
        <taxon>Asteroideae</taxon>
        <taxon>Heliantheae alliance</taxon>
        <taxon>Eupatorieae</taxon>
        <taxon>Mikania</taxon>
    </lineage>
</organism>
<accession>A0A5N6NRA7</accession>
<name>A0A5N6NRA7_9ASTR</name>
<evidence type="ECO:0000313" key="4">
    <source>
        <dbReference type="Proteomes" id="UP000326396"/>
    </source>
</evidence>